<dbReference type="InterPro" id="IPR006683">
    <property type="entry name" value="Thioestr_dom"/>
</dbReference>
<dbReference type="CDD" id="cd03443">
    <property type="entry name" value="PaaI_thioesterase"/>
    <property type="match status" value="1"/>
</dbReference>
<organism evidence="4 5">
    <name type="scientific">Streptococcus caprae</name>
    <dbReference type="NCBI Taxonomy" id="1640501"/>
    <lineage>
        <taxon>Bacteria</taxon>
        <taxon>Bacillati</taxon>
        <taxon>Bacillota</taxon>
        <taxon>Bacilli</taxon>
        <taxon>Lactobacillales</taxon>
        <taxon>Streptococcaceae</taxon>
        <taxon>Streptococcus</taxon>
    </lineage>
</organism>
<reference evidence="5" key="1">
    <citation type="journal article" date="2019" name="Int. J. Syst. Evol. Microbiol.">
        <title>The Global Catalogue of Microorganisms (GCM) 10K type strain sequencing project: providing services to taxonomists for standard genome sequencing and annotation.</title>
        <authorList>
            <consortium name="The Broad Institute Genomics Platform"/>
            <consortium name="The Broad Institute Genome Sequencing Center for Infectious Disease"/>
            <person name="Wu L."/>
            <person name="Ma J."/>
        </authorList>
    </citation>
    <scope>NUCLEOTIDE SEQUENCE [LARGE SCALE GENOMIC DNA]</scope>
    <source>
        <strain evidence="5">CCUG 67170</strain>
    </source>
</reference>
<evidence type="ECO:0000313" key="5">
    <source>
        <dbReference type="Proteomes" id="UP001595807"/>
    </source>
</evidence>
<evidence type="ECO:0000313" key="4">
    <source>
        <dbReference type="EMBL" id="MFC3928090.1"/>
    </source>
</evidence>
<dbReference type="InterPro" id="IPR039298">
    <property type="entry name" value="ACOT13"/>
</dbReference>
<dbReference type="RefSeq" id="WP_380426317.1">
    <property type="nucleotide sequence ID" value="NZ_JBHRZV010000045.1"/>
</dbReference>
<sequence>MTKIRLHEIVAFDNYEVISIESGHVVVSTVVSKQSLNVYGNAHGGFLFTLCDQISGMTVMSTGFDAVTLQSNVNYLKGAKEGDTLTIEGQMIHNGRTTKVVEVTITNKAQQLVTRGSFTMFVIGQHDD</sequence>
<gene>
    <name evidence="4" type="ORF">ACFORF_05840</name>
</gene>
<dbReference type="NCBIfam" id="TIGR00369">
    <property type="entry name" value="unchar_dom_1"/>
    <property type="match status" value="1"/>
</dbReference>
<keyword evidence="2 4" id="KW-0378">Hydrolase</keyword>
<dbReference type="SUPFAM" id="SSF54637">
    <property type="entry name" value="Thioesterase/thiol ester dehydrase-isomerase"/>
    <property type="match status" value="1"/>
</dbReference>
<dbReference type="InterPro" id="IPR003736">
    <property type="entry name" value="PAAI_dom"/>
</dbReference>
<keyword evidence="5" id="KW-1185">Reference proteome</keyword>
<evidence type="ECO:0000259" key="3">
    <source>
        <dbReference type="Pfam" id="PF03061"/>
    </source>
</evidence>
<dbReference type="Proteomes" id="UP001595807">
    <property type="component" value="Unassembled WGS sequence"/>
</dbReference>
<comment type="similarity">
    <text evidence="1">Belongs to the thioesterase PaaI family.</text>
</comment>
<comment type="caution">
    <text evidence="4">The sequence shown here is derived from an EMBL/GenBank/DDBJ whole genome shotgun (WGS) entry which is preliminary data.</text>
</comment>
<dbReference type="EMBL" id="JBHRZV010000045">
    <property type="protein sequence ID" value="MFC3928090.1"/>
    <property type="molecule type" value="Genomic_DNA"/>
</dbReference>
<feature type="domain" description="Thioesterase" evidence="3">
    <location>
        <begin position="39"/>
        <end position="113"/>
    </location>
</feature>
<dbReference type="EC" id="3.1.2.-" evidence="4"/>
<dbReference type="Gene3D" id="3.10.129.10">
    <property type="entry name" value="Hotdog Thioesterase"/>
    <property type="match status" value="1"/>
</dbReference>
<name>A0ABV8CWP3_9STRE</name>
<dbReference type="PANTHER" id="PTHR21660">
    <property type="entry name" value="THIOESTERASE SUPERFAMILY MEMBER-RELATED"/>
    <property type="match status" value="1"/>
</dbReference>
<evidence type="ECO:0000256" key="2">
    <source>
        <dbReference type="ARBA" id="ARBA00022801"/>
    </source>
</evidence>
<dbReference type="InterPro" id="IPR029069">
    <property type="entry name" value="HotDog_dom_sf"/>
</dbReference>
<accession>A0ABV8CWP3</accession>
<evidence type="ECO:0000256" key="1">
    <source>
        <dbReference type="ARBA" id="ARBA00008324"/>
    </source>
</evidence>
<dbReference type="GO" id="GO:0016787">
    <property type="term" value="F:hydrolase activity"/>
    <property type="evidence" value="ECO:0007669"/>
    <property type="project" value="UniProtKB-KW"/>
</dbReference>
<protein>
    <submittedName>
        <fullName evidence="4">PaaI family thioesterase</fullName>
        <ecNumber evidence="4">3.1.2.-</ecNumber>
    </submittedName>
</protein>
<dbReference type="PANTHER" id="PTHR21660:SF1">
    <property type="entry name" value="ACYL-COENZYME A THIOESTERASE 13"/>
    <property type="match status" value="1"/>
</dbReference>
<proteinExistence type="inferred from homology"/>
<dbReference type="Pfam" id="PF03061">
    <property type="entry name" value="4HBT"/>
    <property type="match status" value="1"/>
</dbReference>